<dbReference type="Gene3D" id="2.40.170.20">
    <property type="entry name" value="TonB-dependent receptor, beta-barrel domain"/>
    <property type="match status" value="1"/>
</dbReference>
<dbReference type="PANTHER" id="PTHR30069:SF46">
    <property type="entry name" value="OAR PROTEIN"/>
    <property type="match status" value="1"/>
</dbReference>
<comment type="subcellular location">
    <subcellularLocation>
        <location evidence="1">Cell outer membrane</location>
        <topology evidence="1">Multi-pass membrane protein</topology>
    </subcellularLocation>
</comment>
<accession>A0A4U1BXG5</accession>
<feature type="region of interest" description="Disordered" evidence="7">
    <location>
        <begin position="303"/>
        <end position="326"/>
    </location>
</feature>
<dbReference type="Pfam" id="PF25183">
    <property type="entry name" value="OMP_b-brl_4"/>
    <property type="match status" value="1"/>
</dbReference>
<feature type="chain" id="PRO_5020451649" evidence="8">
    <location>
        <begin position="25"/>
        <end position="1106"/>
    </location>
</feature>
<keyword evidence="10" id="KW-0675">Receptor</keyword>
<evidence type="ECO:0000313" key="11">
    <source>
        <dbReference type="Proteomes" id="UP000308181"/>
    </source>
</evidence>
<dbReference type="SUPFAM" id="SSF49464">
    <property type="entry name" value="Carboxypeptidase regulatory domain-like"/>
    <property type="match status" value="1"/>
</dbReference>
<feature type="domain" description="TonB-dependent transporter Oar-like beta-barrel" evidence="9">
    <location>
        <begin position="236"/>
        <end position="851"/>
    </location>
</feature>
<dbReference type="GO" id="GO:0009279">
    <property type="term" value="C:cell outer membrane"/>
    <property type="evidence" value="ECO:0007669"/>
    <property type="project" value="UniProtKB-SubCell"/>
</dbReference>
<dbReference type="EMBL" id="SWBP01000006">
    <property type="protein sequence ID" value="TKB95996.1"/>
    <property type="molecule type" value="Genomic_DNA"/>
</dbReference>
<protein>
    <submittedName>
        <fullName evidence="10">TonB-dependent receptor</fullName>
    </submittedName>
</protein>
<sequence length="1106" mass="121226">MKRKIQRIFYLFTFLLIGVITASAQVTTGSLTGTVKDSKETIIGSTVKATHIPTGSVYASTTNAEGKFNLLNMRPGGPYKVEVTFLGLQPKTYEGIYLKLGEPYILNVTLSVTSRELNEVVVTAGGSSVLSSDRSGSITNVGTRQINEIPTINRNINSITRVTPQAQGNSIGGGNYRQNNITIDGANFNNSFGIGGNLPGGQANPIVLDAISEISVNVTPVDVRQSGFVGGAINATTRSGTNEFSGSAYTYFRNQNNVGTKVKGYDELIPNPNDVKIYGARIGGPIIKDKLFFFGSVESDKQARPGQSRIASVDPTDFPSNPRANRPTRVELDEISQYLRDTYGYETGGYDGYGFESERLNIVGRLDWNINKNNKFTVRYSQLESKSPSFLSNSTNPLVGNAYPVTGSRTDNNALAFQNSNYFTDNNYYSLVTELNTTFGGGKFANTFRGSYSNQNEPRTSESSIFPFVDILKDGRPFTSFGYEPFTFGNLRDVESYNFIDYVQTTIGKHNLLGGVEFETSTTKNGFQRFGTSFYVFNSFDDFKSGANPLSYAKTFSLTPGYAQAFPTFKDSKYSIYAQDDFTVNDKLRLSFGIRGDLYTYTQDLLTHPLVTPLTFANGEKLDTGILPTSALLISPRFGFNYDVKGDRSLQFRGATGLYSGGIPKVWIVSQAGDSGLLQFSQVEQGSNFGGVPFPFNPDPNFYLPATQPVSGTAVPGAISLLSPNVKSPQVFKTSLAIDAKLPFGIVGTLEGIYNYDINQVFFRNPNLDPTKAAPLNVGGYPDNRIIYPNANVDKYINKLTSAGIPSATATGAFNTYVLDNASGGYNYSITAKLEKQFDNGFSSFLAYTKQQGKNYFDGGGDQPSGSWLGNATVNGSNAKELGFNGFVPDRIIAGLTYRKEYLKKLGTTFSLIYEGSSQGRVSYTYSLDMNRDGANADLIYIPRNPSEITFTPFTAGTAPNAITYTAQQQSDLFFNLIQQDNYLNSRRGKYAERNGGILPWIGTVDLNFLQDVFVNVGKKRNTVQFNLTVENLGNFINKDWGIRKQLVRSQLLVPTNQALLTPDGATKPTFRLQFDGNAPAPTILRDNVSFGSTYSMQFGLRYIFN</sequence>
<dbReference type="OrthoDB" id="9768147at2"/>
<keyword evidence="2" id="KW-0813">Transport</keyword>
<dbReference type="Gene3D" id="2.60.40.1120">
    <property type="entry name" value="Carboxypeptidase-like, regulatory domain"/>
    <property type="match status" value="1"/>
</dbReference>
<dbReference type="SUPFAM" id="SSF56935">
    <property type="entry name" value="Porins"/>
    <property type="match status" value="1"/>
</dbReference>
<comment type="caution">
    <text evidence="10">The sequence shown here is derived from an EMBL/GenBank/DDBJ whole genome shotgun (WGS) entry which is preliminary data.</text>
</comment>
<keyword evidence="3" id="KW-1134">Transmembrane beta strand</keyword>
<dbReference type="InterPro" id="IPR008969">
    <property type="entry name" value="CarboxyPept-like_regulatory"/>
</dbReference>
<keyword evidence="8" id="KW-0732">Signal</keyword>
<evidence type="ECO:0000256" key="5">
    <source>
        <dbReference type="ARBA" id="ARBA00023136"/>
    </source>
</evidence>
<proteinExistence type="predicted"/>
<dbReference type="Proteomes" id="UP000308181">
    <property type="component" value="Unassembled WGS sequence"/>
</dbReference>
<evidence type="ECO:0000256" key="1">
    <source>
        <dbReference type="ARBA" id="ARBA00004571"/>
    </source>
</evidence>
<dbReference type="GO" id="GO:0044718">
    <property type="term" value="P:siderophore transmembrane transport"/>
    <property type="evidence" value="ECO:0007669"/>
    <property type="project" value="TreeGrafter"/>
</dbReference>
<name>A0A4U1BXG5_9SPHI</name>
<evidence type="ECO:0000313" key="10">
    <source>
        <dbReference type="EMBL" id="TKB95996.1"/>
    </source>
</evidence>
<dbReference type="InterPro" id="IPR036942">
    <property type="entry name" value="Beta-barrel_TonB_sf"/>
</dbReference>
<dbReference type="InterPro" id="IPR057601">
    <property type="entry name" value="Oar-like_b-barrel"/>
</dbReference>
<dbReference type="PANTHER" id="PTHR30069">
    <property type="entry name" value="TONB-DEPENDENT OUTER MEMBRANE RECEPTOR"/>
    <property type="match status" value="1"/>
</dbReference>
<dbReference type="GO" id="GO:0015344">
    <property type="term" value="F:siderophore uptake transmembrane transporter activity"/>
    <property type="evidence" value="ECO:0007669"/>
    <property type="project" value="TreeGrafter"/>
</dbReference>
<evidence type="ECO:0000259" key="9">
    <source>
        <dbReference type="Pfam" id="PF25183"/>
    </source>
</evidence>
<organism evidence="10 11">
    <name type="scientific">Pedobacter cryophilus</name>
    <dbReference type="NCBI Taxonomy" id="2571271"/>
    <lineage>
        <taxon>Bacteria</taxon>
        <taxon>Pseudomonadati</taxon>
        <taxon>Bacteroidota</taxon>
        <taxon>Sphingobacteriia</taxon>
        <taxon>Sphingobacteriales</taxon>
        <taxon>Sphingobacteriaceae</taxon>
        <taxon>Pedobacter</taxon>
    </lineage>
</organism>
<evidence type="ECO:0000256" key="7">
    <source>
        <dbReference type="SAM" id="MobiDB-lite"/>
    </source>
</evidence>
<keyword evidence="6" id="KW-0998">Cell outer membrane</keyword>
<feature type="signal peptide" evidence="8">
    <location>
        <begin position="1"/>
        <end position="24"/>
    </location>
</feature>
<dbReference type="Pfam" id="PF13620">
    <property type="entry name" value="CarboxypepD_reg"/>
    <property type="match status" value="1"/>
</dbReference>
<evidence type="ECO:0000256" key="6">
    <source>
        <dbReference type="ARBA" id="ARBA00023237"/>
    </source>
</evidence>
<keyword evidence="5" id="KW-0472">Membrane</keyword>
<evidence type="ECO:0000256" key="2">
    <source>
        <dbReference type="ARBA" id="ARBA00022448"/>
    </source>
</evidence>
<evidence type="ECO:0000256" key="4">
    <source>
        <dbReference type="ARBA" id="ARBA00022692"/>
    </source>
</evidence>
<reference evidence="10 11" key="1">
    <citation type="submission" date="2019-04" db="EMBL/GenBank/DDBJ databases">
        <title>Pedobacter sp. AR-3-17 sp. nov., isolated from Arctic soil.</title>
        <authorList>
            <person name="Dahal R.H."/>
            <person name="Kim D.-U."/>
        </authorList>
    </citation>
    <scope>NUCLEOTIDE SEQUENCE [LARGE SCALE GENOMIC DNA]</scope>
    <source>
        <strain evidence="10 11">AR-3-17</strain>
    </source>
</reference>
<dbReference type="RefSeq" id="WP_136827371.1">
    <property type="nucleotide sequence ID" value="NZ_SWBP01000006.1"/>
</dbReference>
<evidence type="ECO:0000256" key="3">
    <source>
        <dbReference type="ARBA" id="ARBA00022452"/>
    </source>
</evidence>
<dbReference type="AlphaFoldDB" id="A0A4U1BXG5"/>
<keyword evidence="4" id="KW-0812">Transmembrane</keyword>
<gene>
    <name evidence="10" type="ORF">FA046_15100</name>
</gene>
<keyword evidence="11" id="KW-1185">Reference proteome</keyword>
<dbReference type="InterPro" id="IPR039426">
    <property type="entry name" value="TonB-dep_rcpt-like"/>
</dbReference>
<evidence type="ECO:0000256" key="8">
    <source>
        <dbReference type="SAM" id="SignalP"/>
    </source>
</evidence>